<dbReference type="Proteomes" id="UP001567538">
    <property type="component" value="Unassembled WGS sequence"/>
</dbReference>
<evidence type="ECO:0000313" key="3">
    <source>
        <dbReference type="Proteomes" id="UP001567538"/>
    </source>
</evidence>
<protein>
    <submittedName>
        <fullName evidence="2">Uncharacterized protein</fullName>
    </submittedName>
</protein>
<proteinExistence type="predicted"/>
<reference evidence="2 3" key="1">
    <citation type="submission" date="2024-06" db="EMBL/GenBank/DDBJ databases">
        <title>A chromosome level genome sequence of Diviner's sage (Salvia divinorum).</title>
        <authorList>
            <person name="Ford S.A."/>
            <person name="Ro D.-K."/>
            <person name="Ness R.W."/>
            <person name="Phillips M.A."/>
        </authorList>
    </citation>
    <scope>NUCLEOTIDE SEQUENCE [LARGE SCALE GENOMIC DNA]</scope>
    <source>
        <strain evidence="2">SAF-2024a</strain>
        <tissue evidence="2">Leaf</tissue>
    </source>
</reference>
<organism evidence="2 3">
    <name type="scientific">Salvia divinorum</name>
    <name type="common">Maria pastora</name>
    <name type="synonym">Diviner's sage</name>
    <dbReference type="NCBI Taxonomy" id="28513"/>
    <lineage>
        <taxon>Eukaryota</taxon>
        <taxon>Viridiplantae</taxon>
        <taxon>Streptophyta</taxon>
        <taxon>Embryophyta</taxon>
        <taxon>Tracheophyta</taxon>
        <taxon>Spermatophyta</taxon>
        <taxon>Magnoliopsida</taxon>
        <taxon>eudicotyledons</taxon>
        <taxon>Gunneridae</taxon>
        <taxon>Pentapetalae</taxon>
        <taxon>asterids</taxon>
        <taxon>lamiids</taxon>
        <taxon>Lamiales</taxon>
        <taxon>Lamiaceae</taxon>
        <taxon>Nepetoideae</taxon>
        <taxon>Mentheae</taxon>
        <taxon>Salviinae</taxon>
        <taxon>Salvia</taxon>
        <taxon>Salvia subgen. Calosphace</taxon>
    </lineage>
</organism>
<accession>A0ABD1HN71</accession>
<feature type="region of interest" description="Disordered" evidence="1">
    <location>
        <begin position="1"/>
        <end position="29"/>
    </location>
</feature>
<name>A0ABD1HN71_SALDI</name>
<comment type="caution">
    <text evidence="2">The sequence shown here is derived from an EMBL/GenBank/DDBJ whole genome shotgun (WGS) entry which is preliminary data.</text>
</comment>
<sequence length="69" mass="7766">MARHRSSSVDQPSACYEDRSRKGRQNEITLSPFTGQPLERRRAGVGCRQKLRGACFGNWSFPKIEAIIG</sequence>
<dbReference type="AlphaFoldDB" id="A0ABD1HN71"/>
<dbReference type="EMBL" id="JBEAFC010000005">
    <property type="protein sequence ID" value="KAL1556629.1"/>
    <property type="molecule type" value="Genomic_DNA"/>
</dbReference>
<keyword evidence="3" id="KW-1185">Reference proteome</keyword>
<evidence type="ECO:0000313" key="2">
    <source>
        <dbReference type="EMBL" id="KAL1556629.1"/>
    </source>
</evidence>
<evidence type="ECO:0000256" key="1">
    <source>
        <dbReference type="SAM" id="MobiDB-lite"/>
    </source>
</evidence>
<gene>
    <name evidence="2" type="ORF">AAHA92_12223</name>
</gene>